<sequence>MAEQRFQLVVDGVPYGIKATPFQFNTETRYKVSYDGEEHIFTWDSSLGRLAPINDDSYTIPVNVEEAIAQRLQSISRG</sequence>
<dbReference type="AlphaFoldDB" id="A0A172TXS9"/>
<gene>
    <name evidence="1" type="ORF">SY85_16290</name>
</gene>
<dbReference type="STRING" id="1492898.SY85_16290"/>
<dbReference type="OrthoDB" id="680222at2"/>
<reference evidence="2" key="1">
    <citation type="submission" date="2015-01" db="EMBL/GenBank/DDBJ databases">
        <title>Flavisolibacter sp./LCS9/ whole genome sequencing.</title>
        <authorList>
            <person name="Kim M.K."/>
            <person name="Srinivasan S."/>
            <person name="Lee J.-J."/>
        </authorList>
    </citation>
    <scope>NUCLEOTIDE SEQUENCE [LARGE SCALE GENOMIC DNA]</scope>
    <source>
        <strain evidence="2">LCS9</strain>
    </source>
</reference>
<accession>A0A172TXS9</accession>
<protein>
    <submittedName>
        <fullName evidence="1">Uncharacterized protein</fullName>
    </submittedName>
</protein>
<name>A0A172TXS9_9BACT</name>
<proteinExistence type="predicted"/>
<evidence type="ECO:0000313" key="1">
    <source>
        <dbReference type="EMBL" id="ANE51816.1"/>
    </source>
</evidence>
<organism evidence="1 2">
    <name type="scientific">Flavisolibacter tropicus</name>
    <dbReference type="NCBI Taxonomy" id="1492898"/>
    <lineage>
        <taxon>Bacteria</taxon>
        <taxon>Pseudomonadati</taxon>
        <taxon>Bacteroidota</taxon>
        <taxon>Chitinophagia</taxon>
        <taxon>Chitinophagales</taxon>
        <taxon>Chitinophagaceae</taxon>
        <taxon>Flavisolibacter</taxon>
    </lineage>
</organism>
<dbReference type="KEGG" id="fla:SY85_16290"/>
<dbReference type="RefSeq" id="WP_066405949.1">
    <property type="nucleotide sequence ID" value="NZ_CP011390.1"/>
</dbReference>
<dbReference type="Proteomes" id="UP000077177">
    <property type="component" value="Chromosome"/>
</dbReference>
<keyword evidence="2" id="KW-1185">Reference proteome</keyword>
<dbReference type="EMBL" id="CP011390">
    <property type="protein sequence ID" value="ANE51816.1"/>
    <property type="molecule type" value="Genomic_DNA"/>
</dbReference>
<reference evidence="1 2" key="2">
    <citation type="journal article" date="2016" name="Int. J. Syst. Evol. Microbiol.">
        <title>Flavisolibacter tropicus sp. nov., isolated from tropical soil.</title>
        <authorList>
            <person name="Lee J.J."/>
            <person name="Kang M.S."/>
            <person name="Kim G.S."/>
            <person name="Lee C.S."/>
            <person name="Lim S."/>
            <person name="Lee J."/>
            <person name="Roh S.H."/>
            <person name="Kang H."/>
            <person name="Ha J.M."/>
            <person name="Bae S."/>
            <person name="Jung H.Y."/>
            <person name="Kim M.K."/>
        </authorList>
    </citation>
    <scope>NUCLEOTIDE SEQUENCE [LARGE SCALE GENOMIC DNA]</scope>
    <source>
        <strain evidence="1 2">LCS9</strain>
    </source>
</reference>
<evidence type="ECO:0000313" key="2">
    <source>
        <dbReference type="Proteomes" id="UP000077177"/>
    </source>
</evidence>